<accession>A0A1T3NU41</accession>
<dbReference type="PROSITE" id="PS51903">
    <property type="entry name" value="CLP_R"/>
    <property type="match status" value="1"/>
</dbReference>
<dbReference type="Proteomes" id="UP000190037">
    <property type="component" value="Unassembled WGS sequence"/>
</dbReference>
<gene>
    <name evidence="3" type="ORF">B4N89_04275</name>
</gene>
<name>A0A1T3NU41_9ACTN</name>
<dbReference type="RefSeq" id="WP_078974527.1">
    <property type="nucleotide sequence ID" value="NZ_MWQN01000001.1"/>
</dbReference>
<dbReference type="InterPro" id="IPR004176">
    <property type="entry name" value="Clp_R_N"/>
</dbReference>
<dbReference type="EMBL" id="MWQN01000001">
    <property type="protein sequence ID" value="OPC80265.1"/>
    <property type="molecule type" value="Genomic_DNA"/>
</dbReference>
<comment type="caution">
    <text evidence="3">The sequence shown here is derived from an EMBL/GenBank/DDBJ whole genome shotgun (WGS) entry which is preliminary data.</text>
</comment>
<feature type="domain" description="Clp R" evidence="2">
    <location>
        <begin position="2"/>
        <end position="191"/>
    </location>
</feature>
<evidence type="ECO:0000313" key="4">
    <source>
        <dbReference type="Proteomes" id="UP000190037"/>
    </source>
</evidence>
<keyword evidence="1" id="KW-0677">Repeat</keyword>
<protein>
    <submittedName>
        <fullName evidence="3">Peptidase</fullName>
    </submittedName>
</protein>
<dbReference type="Gene3D" id="1.10.1780.10">
    <property type="entry name" value="Clp, N-terminal domain"/>
    <property type="match status" value="2"/>
</dbReference>
<dbReference type="AlphaFoldDB" id="A0A1T3NU41"/>
<evidence type="ECO:0000256" key="1">
    <source>
        <dbReference type="PROSITE-ProRule" id="PRU01251"/>
    </source>
</evidence>
<dbReference type="InterPro" id="IPR036628">
    <property type="entry name" value="Clp_N_dom_sf"/>
</dbReference>
<proteinExistence type="predicted"/>
<organism evidence="3 4">
    <name type="scientific">Embleya scabrispora</name>
    <dbReference type="NCBI Taxonomy" id="159449"/>
    <lineage>
        <taxon>Bacteria</taxon>
        <taxon>Bacillati</taxon>
        <taxon>Actinomycetota</taxon>
        <taxon>Actinomycetes</taxon>
        <taxon>Kitasatosporales</taxon>
        <taxon>Streptomycetaceae</taxon>
        <taxon>Embleya</taxon>
    </lineage>
</organism>
<dbReference type="SUPFAM" id="SSF81923">
    <property type="entry name" value="Double Clp-N motif"/>
    <property type="match status" value="2"/>
</dbReference>
<keyword evidence="4" id="KW-1185">Reference proteome</keyword>
<dbReference type="OrthoDB" id="3628183at2"/>
<evidence type="ECO:0000313" key="3">
    <source>
        <dbReference type="EMBL" id="OPC80265.1"/>
    </source>
</evidence>
<evidence type="ECO:0000259" key="2">
    <source>
        <dbReference type="PROSITE" id="PS51903"/>
    </source>
</evidence>
<reference evidence="3 4" key="1">
    <citation type="submission" date="2017-03" db="EMBL/GenBank/DDBJ databases">
        <title>Draft genome sequence of Streptomyces scabrisporus NF3, endophyte isolated from Amphipterygium adstringens.</title>
        <authorList>
            <person name="Vazquez M."/>
            <person name="Ceapa C.D."/>
            <person name="Rodriguez Luna D."/>
            <person name="Sanchez Esquivel S."/>
        </authorList>
    </citation>
    <scope>NUCLEOTIDE SEQUENCE [LARGE SCALE GENOMIC DNA]</scope>
    <source>
        <strain evidence="3 4">NF3</strain>
    </source>
</reference>
<dbReference type="STRING" id="159449.B4N89_04275"/>
<dbReference type="Pfam" id="PF02861">
    <property type="entry name" value="Clp_N"/>
    <property type="match status" value="2"/>
</dbReference>
<sequence>MFERFTADARAVVRGAVEHAQRAEAGEVGEEHMLAALLDGQGTPAAVALATIGFVAHRDEVMRALARARRRGGVSPADQAALADLGIDVDEIVARVEQVHGEGALAVAPRRRRVWPFGGRAAPGPFTEGAKRVLETSLREALERGDKHIGDEHILLALTSGPGVVADLLAEYGVTRVSVLRALAPPAARAG</sequence>